<dbReference type="Pfam" id="PF12679">
    <property type="entry name" value="ABC2_membrane_2"/>
    <property type="match status" value="1"/>
</dbReference>
<dbReference type="STRING" id="1797472.A2215_03070"/>
<organism evidence="2 3">
    <name type="scientific">Candidatus Berkelbacteria bacterium RIFOXYA2_FULL_43_10</name>
    <dbReference type="NCBI Taxonomy" id="1797472"/>
    <lineage>
        <taxon>Bacteria</taxon>
        <taxon>Candidatus Berkelbacteria</taxon>
    </lineage>
</organism>
<dbReference type="AlphaFoldDB" id="A0A1F5E543"/>
<comment type="caution">
    <text evidence="2">The sequence shown here is derived from an EMBL/GenBank/DDBJ whole genome shotgun (WGS) entry which is preliminary data.</text>
</comment>
<evidence type="ECO:0008006" key="4">
    <source>
        <dbReference type="Google" id="ProtNLM"/>
    </source>
</evidence>
<feature type="transmembrane region" description="Helical" evidence="1">
    <location>
        <begin position="187"/>
        <end position="206"/>
    </location>
</feature>
<feature type="transmembrane region" description="Helical" evidence="1">
    <location>
        <begin position="119"/>
        <end position="145"/>
    </location>
</feature>
<feature type="transmembrane region" description="Helical" evidence="1">
    <location>
        <begin position="157"/>
        <end position="180"/>
    </location>
</feature>
<dbReference type="GO" id="GO:0140359">
    <property type="term" value="F:ABC-type transporter activity"/>
    <property type="evidence" value="ECO:0007669"/>
    <property type="project" value="InterPro"/>
</dbReference>
<feature type="transmembrane region" description="Helical" evidence="1">
    <location>
        <begin position="16"/>
        <end position="37"/>
    </location>
</feature>
<feature type="transmembrane region" description="Helical" evidence="1">
    <location>
        <begin position="241"/>
        <end position="259"/>
    </location>
</feature>
<dbReference type="GO" id="GO:0005886">
    <property type="term" value="C:plasma membrane"/>
    <property type="evidence" value="ECO:0007669"/>
    <property type="project" value="UniProtKB-SubCell"/>
</dbReference>
<dbReference type="EMBL" id="MEZY01000050">
    <property type="protein sequence ID" value="OGD62394.1"/>
    <property type="molecule type" value="Genomic_DNA"/>
</dbReference>
<reference evidence="2 3" key="1">
    <citation type="journal article" date="2016" name="Nat. Commun.">
        <title>Thousands of microbial genomes shed light on interconnected biogeochemical processes in an aquifer system.</title>
        <authorList>
            <person name="Anantharaman K."/>
            <person name="Brown C.T."/>
            <person name="Hug L.A."/>
            <person name="Sharon I."/>
            <person name="Castelle C.J."/>
            <person name="Probst A.J."/>
            <person name="Thomas B.C."/>
            <person name="Singh A."/>
            <person name="Wilkins M.J."/>
            <person name="Karaoz U."/>
            <person name="Brodie E.L."/>
            <person name="Williams K.H."/>
            <person name="Hubbard S.S."/>
            <person name="Banfield J.F."/>
        </authorList>
    </citation>
    <scope>NUCLEOTIDE SEQUENCE [LARGE SCALE GENOMIC DNA]</scope>
</reference>
<gene>
    <name evidence="2" type="ORF">A2215_03070</name>
</gene>
<proteinExistence type="predicted"/>
<dbReference type="PANTHER" id="PTHR37305">
    <property type="entry name" value="INTEGRAL MEMBRANE PROTEIN-RELATED"/>
    <property type="match status" value="1"/>
</dbReference>
<evidence type="ECO:0000256" key="1">
    <source>
        <dbReference type="SAM" id="Phobius"/>
    </source>
</evidence>
<protein>
    <recommendedName>
        <fullName evidence="4">ABC transporter permease</fullName>
    </recommendedName>
</protein>
<keyword evidence="1" id="KW-0812">Transmembrane</keyword>
<evidence type="ECO:0000313" key="2">
    <source>
        <dbReference type="EMBL" id="OGD62394.1"/>
    </source>
</evidence>
<name>A0A1F5E543_9BACT</name>
<keyword evidence="1" id="KW-1133">Transmembrane helix</keyword>
<keyword evidence="1" id="KW-0472">Membrane</keyword>
<dbReference type="Proteomes" id="UP000178583">
    <property type="component" value="Unassembled WGS sequence"/>
</dbReference>
<evidence type="ECO:0000313" key="3">
    <source>
        <dbReference type="Proteomes" id="UP000178583"/>
    </source>
</evidence>
<dbReference type="PANTHER" id="PTHR37305:SF1">
    <property type="entry name" value="MEMBRANE PROTEIN"/>
    <property type="match status" value="1"/>
</dbReference>
<sequence>MINIIIQKLKEQRNGVIYYATGLFAYTWLMIGLFPSMQSFDIDAYLKQMPEEFVKFFGGAEGLQYSKIEGFLSMEYLSIFFVVIITFYLASSAGSVIAGGIEKRTIDFDLSQPISRTKYALSQFVVTLKYSAALVIFNILAMYLLCLAYDIDIKISGLLAFGLTAILFMWALTGIAAFLSSVMKSRISVVLITVVIAFGSYVFLSLCNIIDKLADFKFISLYNLYNPQKLLESGHVEIKDVVILFAIFSIGTIASLIIFNKKDI</sequence>
<accession>A0A1F5E543</accession>
<feature type="transmembrane region" description="Helical" evidence="1">
    <location>
        <begin position="76"/>
        <end position="98"/>
    </location>
</feature>